<feature type="chain" id="PRO_5045751413" evidence="1">
    <location>
        <begin position="25"/>
        <end position="367"/>
    </location>
</feature>
<reference evidence="2 3" key="1">
    <citation type="submission" date="2024-04" db="EMBL/GenBank/DDBJ databases">
        <title>Phyllosticta paracitricarpa is synonymous to the EU quarantine fungus P. citricarpa based on phylogenomic analyses.</title>
        <authorList>
            <consortium name="Lawrence Berkeley National Laboratory"/>
            <person name="Van ingen-buijs V.A."/>
            <person name="Van westerhoven A.C."/>
            <person name="Haridas S."/>
            <person name="Skiadas P."/>
            <person name="Martin F."/>
            <person name="Groenewald J.Z."/>
            <person name="Crous P.W."/>
            <person name="Seidl M.F."/>
        </authorList>
    </citation>
    <scope>NUCLEOTIDE SEQUENCE [LARGE SCALE GENOMIC DNA]</scope>
    <source>
        <strain evidence="2 3">CPC 17464</strain>
    </source>
</reference>
<accession>A0ABR1LV67</accession>
<dbReference type="Proteomes" id="UP001360953">
    <property type="component" value="Unassembled WGS sequence"/>
</dbReference>
<evidence type="ECO:0000313" key="2">
    <source>
        <dbReference type="EMBL" id="KAK7538640.1"/>
    </source>
</evidence>
<keyword evidence="3" id="KW-1185">Reference proteome</keyword>
<dbReference type="GeneID" id="92028374"/>
<dbReference type="EMBL" id="JBBPEH010000005">
    <property type="protein sequence ID" value="KAK7538640.1"/>
    <property type="molecule type" value="Genomic_DNA"/>
</dbReference>
<organism evidence="2 3">
    <name type="scientific">Phyllosticta citribraziliensis</name>
    <dbReference type="NCBI Taxonomy" id="989973"/>
    <lineage>
        <taxon>Eukaryota</taxon>
        <taxon>Fungi</taxon>
        <taxon>Dikarya</taxon>
        <taxon>Ascomycota</taxon>
        <taxon>Pezizomycotina</taxon>
        <taxon>Dothideomycetes</taxon>
        <taxon>Dothideomycetes incertae sedis</taxon>
        <taxon>Botryosphaeriales</taxon>
        <taxon>Phyllostictaceae</taxon>
        <taxon>Phyllosticta</taxon>
    </lineage>
</organism>
<comment type="caution">
    <text evidence="2">The sequence shown here is derived from an EMBL/GenBank/DDBJ whole genome shotgun (WGS) entry which is preliminary data.</text>
</comment>
<gene>
    <name evidence="2" type="ORF">J3D65DRAFT_339077</name>
</gene>
<keyword evidence="1" id="KW-0732">Signal</keyword>
<evidence type="ECO:0000313" key="3">
    <source>
        <dbReference type="Proteomes" id="UP001360953"/>
    </source>
</evidence>
<name>A0ABR1LV67_9PEZI</name>
<sequence length="367" mass="41244">MSLLLLSCVLFSLLVFDSPWPMLCHMFRSLRCSFPRFLKNFSFESFEATFFRGARAALFCLDRPTVECVSAHDTVQLPRQRRVGPAEQTPALLGVERFSVRALVTTVVVWCHCQRHAGVGERRGKGGGVRGRFFFPISLVFDGLFSLLSTSLAACRLSPRSAFRHFPSRSEGVVFLLSSPCPFLPSFSPVLFEIMLADGRSTFLQGKQRNGGQKQRRVMDDGIARRRTDRKQLQTGRICFLSNETRRIETWMDAHPSSSSVGARAVSFRIYFYRCYVSRQGEAKICYCYCYCFFLSAAAYLARPRLSSADCKPFREGQMQMQTRKDGARLGGSCSFLLNKDVGLAACDVKLTVLCSLLISITAHALL</sequence>
<protein>
    <submittedName>
        <fullName evidence="2">Uncharacterized protein</fullName>
    </submittedName>
</protein>
<dbReference type="RefSeq" id="XP_066656327.1">
    <property type="nucleotide sequence ID" value="XM_066795468.1"/>
</dbReference>
<evidence type="ECO:0000256" key="1">
    <source>
        <dbReference type="SAM" id="SignalP"/>
    </source>
</evidence>
<proteinExistence type="predicted"/>
<feature type="signal peptide" evidence="1">
    <location>
        <begin position="1"/>
        <end position="24"/>
    </location>
</feature>